<dbReference type="Gene3D" id="3.40.220.10">
    <property type="entry name" value="Leucine Aminopeptidase, subunit E, domain 1"/>
    <property type="match status" value="1"/>
</dbReference>
<dbReference type="GO" id="GO:0030145">
    <property type="term" value="F:manganese ion binding"/>
    <property type="evidence" value="ECO:0007669"/>
    <property type="project" value="InterPro"/>
</dbReference>
<accession>E1WXC3</accession>
<dbReference type="Pfam" id="PF00883">
    <property type="entry name" value="Peptidase_M17"/>
    <property type="match status" value="1"/>
</dbReference>
<dbReference type="EMBL" id="FQ312005">
    <property type="protein sequence ID" value="CBW25824.1"/>
    <property type="molecule type" value="Genomic_DNA"/>
</dbReference>
<dbReference type="GO" id="GO:0005737">
    <property type="term" value="C:cytoplasm"/>
    <property type="evidence" value="ECO:0007669"/>
    <property type="project" value="InterPro"/>
</dbReference>
<evidence type="ECO:0000256" key="3">
    <source>
        <dbReference type="ARBA" id="ARBA00022670"/>
    </source>
</evidence>
<protein>
    <submittedName>
        <fullName evidence="7">Aminopeptidase</fullName>
    </submittedName>
</protein>
<dbReference type="HOGENOM" id="CLU_013734_6_3_7"/>
<dbReference type="PANTHER" id="PTHR11963">
    <property type="entry name" value="LEUCINE AMINOPEPTIDASE-RELATED"/>
    <property type="match status" value="1"/>
</dbReference>
<gene>
    <name evidence="7" type="ordered locus">BMS_0936</name>
</gene>
<evidence type="ECO:0000256" key="2">
    <source>
        <dbReference type="ARBA" id="ARBA00022438"/>
    </source>
</evidence>
<organism evidence="7 8">
    <name type="scientific">Halobacteriovorax marinus (strain ATCC BAA-682 / DSM 15412 / SJ)</name>
    <name type="common">Bacteriovorax marinus</name>
    <dbReference type="NCBI Taxonomy" id="862908"/>
    <lineage>
        <taxon>Bacteria</taxon>
        <taxon>Pseudomonadati</taxon>
        <taxon>Bdellovibrionota</taxon>
        <taxon>Bacteriovoracia</taxon>
        <taxon>Bacteriovoracales</taxon>
        <taxon>Halobacteriovoraceae</taxon>
        <taxon>Halobacteriovorax</taxon>
    </lineage>
</organism>
<dbReference type="KEGG" id="bmx:BMS_0936"/>
<dbReference type="STRING" id="862908.BMS_0936"/>
<dbReference type="PANTHER" id="PTHR11963:SF20">
    <property type="entry name" value="PEPTIDASE B"/>
    <property type="match status" value="1"/>
</dbReference>
<dbReference type="PRINTS" id="PR00481">
    <property type="entry name" value="LAMNOPPTDASE"/>
</dbReference>
<dbReference type="InterPro" id="IPR043472">
    <property type="entry name" value="Macro_dom-like"/>
</dbReference>
<sequence length="485" mass="52782">MGENMQFKVSSSLSKKSSAKELNTAKSNIYIYNSKTQKDVHSIVSKEFSTWQKSALKNSNETTYTGKNGPIYLCKLEAKSSDSHSGLLERSLYASAREQIGRLTNSLVADKSKEITFNFYTESEEEIIGSIVGIELALYRFNGSENIGTLKFNSFNKKVSTSLVNKAKAIALGVNQARHLVNLPPNDLNPVSYANEVKDLFKTSKTMKVTILDEKKLQKENCNLLLSVGMSSNNKPRIVHLKYRPKGASKKSVALIGKGITFDSGGLDMKPAAGMRYMKKDMGGSACLVGFSRWLESSGVRKNVDIYLALAENAVSENASRPSDIYKARNGLTVEIHNTDAEGRLALADAMDLALELKPEVMIDVATLTGAGKVALGQDIASLFSNNDALADELLSSSHKMGDLVWRMPLYNPYFSGLKSDFADMVNSASGHGGAITAALFLQKFVGKTKWAHLDIFAWTNGSKPSLVQKGGSGQGVETLIGYFS</sequence>
<evidence type="ECO:0000313" key="7">
    <source>
        <dbReference type="EMBL" id="CBW25824.1"/>
    </source>
</evidence>
<evidence type="ECO:0000259" key="6">
    <source>
        <dbReference type="PROSITE" id="PS00631"/>
    </source>
</evidence>
<dbReference type="InterPro" id="IPR011356">
    <property type="entry name" value="Leucine_aapep/pepB"/>
</dbReference>
<keyword evidence="3" id="KW-0645">Protease</keyword>
<evidence type="ECO:0000256" key="5">
    <source>
        <dbReference type="ARBA" id="ARBA00023211"/>
    </source>
</evidence>
<dbReference type="GO" id="GO:0070006">
    <property type="term" value="F:metalloaminopeptidase activity"/>
    <property type="evidence" value="ECO:0007669"/>
    <property type="project" value="InterPro"/>
</dbReference>
<dbReference type="AlphaFoldDB" id="E1WXC3"/>
<dbReference type="CDD" id="cd00433">
    <property type="entry name" value="Peptidase_M17"/>
    <property type="match status" value="1"/>
</dbReference>
<proteinExistence type="inferred from homology"/>
<name>E1WXC3_HALMS</name>
<dbReference type="Proteomes" id="UP000008963">
    <property type="component" value="Chromosome"/>
</dbReference>
<feature type="domain" description="Cytosol aminopeptidase" evidence="6">
    <location>
        <begin position="338"/>
        <end position="345"/>
    </location>
</feature>
<keyword evidence="8" id="KW-1185">Reference proteome</keyword>
<dbReference type="PATRIC" id="fig|862908.3.peg.891"/>
<comment type="similarity">
    <text evidence="1">Belongs to the peptidase M17 family.</text>
</comment>
<dbReference type="eggNOG" id="COG0260">
    <property type="taxonomic scope" value="Bacteria"/>
</dbReference>
<keyword evidence="4" id="KW-0378">Hydrolase</keyword>
<dbReference type="Gene3D" id="3.40.630.10">
    <property type="entry name" value="Zn peptidases"/>
    <property type="match status" value="1"/>
</dbReference>
<dbReference type="InterPro" id="IPR000819">
    <property type="entry name" value="Peptidase_M17_C"/>
</dbReference>
<dbReference type="PROSITE" id="PS00631">
    <property type="entry name" value="CYTOSOL_AP"/>
    <property type="match status" value="1"/>
</dbReference>
<dbReference type="SUPFAM" id="SSF53187">
    <property type="entry name" value="Zn-dependent exopeptidases"/>
    <property type="match status" value="1"/>
</dbReference>
<keyword evidence="5" id="KW-0464">Manganese</keyword>
<evidence type="ECO:0000256" key="1">
    <source>
        <dbReference type="ARBA" id="ARBA00009528"/>
    </source>
</evidence>
<dbReference type="GO" id="GO:0006508">
    <property type="term" value="P:proteolysis"/>
    <property type="evidence" value="ECO:0007669"/>
    <property type="project" value="UniProtKB-KW"/>
</dbReference>
<evidence type="ECO:0000256" key="4">
    <source>
        <dbReference type="ARBA" id="ARBA00022801"/>
    </source>
</evidence>
<keyword evidence="2 7" id="KW-0031">Aminopeptidase</keyword>
<evidence type="ECO:0000313" key="8">
    <source>
        <dbReference type="Proteomes" id="UP000008963"/>
    </source>
</evidence>
<reference evidence="8" key="1">
    <citation type="journal article" date="2013" name="ISME J.">
        <title>A small predatory core genome in the divergent marine Bacteriovorax marinus SJ and the terrestrial Bdellovibrio bacteriovorus.</title>
        <authorList>
            <person name="Crossman L.C."/>
            <person name="Chen H."/>
            <person name="Cerdeno-Tarraga A.M."/>
            <person name="Brooks K."/>
            <person name="Quail M.A."/>
            <person name="Pineiro S.A."/>
            <person name="Hobley L."/>
            <person name="Sockett R.E."/>
            <person name="Bentley S.D."/>
            <person name="Parkhill J."/>
            <person name="Williams H.N."/>
            <person name="Stine O.C."/>
        </authorList>
    </citation>
    <scope>NUCLEOTIDE SEQUENCE [LARGE SCALE GENOMIC DNA]</scope>
    <source>
        <strain evidence="8">ATCC BAA-682 / DSM 15412 / SJ</strain>
    </source>
</reference>